<protein>
    <submittedName>
        <fullName evidence="2">Uncharacterized protein</fullName>
    </submittedName>
</protein>
<gene>
    <name evidence="2" type="ORF">SSYIS1_06940</name>
</gene>
<dbReference type="EMBL" id="AP019531">
    <property type="protein sequence ID" value="BBI91482.1"/>
    <property type="molecule type" value="Genomic_DNA"/>
</dbReference>
<feature type="transmembrane region" description="Helical" evidence="1">
    <location>
        <begin position="6"/>
        <end position="24"/>
    </location>
</feature>
<evidence type="ECO:0000313" key="3">
    <source>
        <dbReference type="Proteomes" id="UP000324392"/>
    </source>
</evidence>
<keyword evidence="1" id="KW-0472">Membrane</keyword>
<accession>A0A455VER8</accession>
<sequence length="42" mass="4710">MWAVIYLFISFSCLCCGLVQYVVLKAPLGNGRLIRCGQSVTW</sequence>
<organism evidence="2 3">
    <name type="scientific">Serratia symbiotica</name>
    <dbReference type="NCBI Taxonomy" id="138074"/>
    <lineage>
        <taxon>Bacteria</taxon>
        <taxon>Pseudomonadati</taxon>
        <taxon>Pseudomonadota</taxon>
        <taxon>Gammaproteobacteria</taxon>
        <taxon>Enterobacterales</taxon>
        <taxon>Yersiniaceae</taxon>
        <taxon>Serratia</taxon>
    </lineage>
</organism>
<proteinExistence type="predicted"/>
<keyword evidence="1" id="KW-0812">Transmembrane</keyword>
<evidence type="ECO:0000313" key="2">
    <source>
        <dbReference type="EMBL" id="BBI91482.1"/>
    </source>
</evidence>
<dbReference type="AlphaFoldDB" id="A0A455VER8"/>
<keyword evidence="1" id="KW-1133">Transmembrane helix</keyword>
<name>A0A455VER8_9GAMM</name>
<dbReference type="Proteomes" id="UP000324392">
    <property type="component" value="Chromosome"/>
</dbReference>
<evidence type="ECO:0000256" key="1">
    <source>
        <dbReference type="SAM" id="Phobius"/>
    </source>
</evidence>
<reference evidence="2 3" key="1">
    <citation type="submission" date="2019-03" db="EMBL/GenBank/DDBJ databases">
        <title>The genome sequence of Candidatus Serratia symbiotica strain IS.</title>
        <authorList>
            <person name="Nikoh N."/>
            <person name="Koga R."/>
            <person name="Oshima K."/>
            <person name="Hattori M."/>
            <person name="Fukatsu T."/>
        </authorList>
    </citation>
    <scope>NUCLEOTIDE SEQUENCE [LARGE SCALE GENOMIC DNA]</scope>
    <source>
        <strain evidence="2 3">IS</strain>
    </source>
</reference>